<sequence>MYHYIGLLFYMAMDAEDLGRDPECLSGTWSLCCRLYLNPPKGPWPKWPFGTCLTAFPMATSSLKLIGDLQALSVAPSHLEFASGMASAFLYLKPAYVPTIPSRPVMLQALCPPPFLAPNQEKQNQLCPVRADLRRVLGPRSQSHSGLLCPTCWL</sequence>
<organism evidence="1 2">
    <name type="scientific">Silurus meridionalis</name>
    <name type="common">Southern catfish</name>
    <name type="synonym">Silurus soldatovi meridionalis</name>
    <dbReference type="NCBI Taxonomy" id="175797"/>
    <lineage>
        <taxon>Eukaryota</taxon>
        <taxon>Metazoa</taxon>
        <taxon>Chordata</taxon>
        <taxon>Craniata</taxon>
        <taxon>Vertebrata</taxon>
        <taxon>Euteleostomi</taxon>
        <taxon>Actinopterygii</taxon>
        <taxon>Neopterygii</taxon>
        <taxon>Teleostei</taxon>
        <taxon>Ostariophysi</taxon>
        <taxon>Siluriformes</taxon>
        <taxon>Siluridae</taxon>
        <taxon>Silurus</taxon>
    </lineage>
</organism>
<dbReference type="EMBL" id="JABFDY010000017">
    <property type="protein sequence ID" value="KAF7695433.1"/>
    <property type="molecule type" value="Genomic_DNA"/>
</dbReference>
<proteinExistence type="predicted"/>
<dbReference type="AlphaFoldDB" id="A0A8T0AW02"/>
<protein>
    <submittedName>
        <fullName evidence="1">Uncharacterized protein</fullName>
    </submittedName>
</protein>
<accession>A0A8T0AW02</accession>
<dbReference type="Proteomes" id="UP000606274">
    <property type="component" value="Unassembled WGS sequence"/>
</dbReference>
<name>A0A8T0AW02_SILME</name>
<gene>
    <name evidence="1" type="ORF">HF521_007156</name>
</gene>
<keyword evidence="2" id="KW-1185">Reference proteome</keyword>
<comment type="caution">
    <text evidence="1">The sequence shown here is derived from an EMBL/GenBank/DDBJ whole genome shotgun (WGS) entry which is preliminary data.</text>
</comment>
<evidence type="ECO:0000313" key="2">
    <source>
        <dbReference type="Proteomes" id="UP000606274"/>
    </source>
</evidence>
<reference evidence="1" key="1">
    <citation type="submission" date="2020-08" db="EMBL/GenBank/DDBJ databases">
        <title>Chromosome-level assembly of Southern catfish (Silurus meridionalis) provides insights into visual adaptation to the nocturnal and benthic lifestyles.</title>
        <authorList>
            <person name="Zhang Y."/>
            <person name="Wang D."/>
            <person name="Peng Z."/>
        </authorList>
    </citation>
    <scope>NUCLEOTIDE SEQUENCE</scope>
    <source>
        <strain evidence="1">SWU-2019-XX</strain>
        <tissue evidence="1">Muscle</tissue>
    </source>
</reference>
<evidence type="ECO:0000313" key="1">
    <source>
        <dbReference type="EMBL" id="KAF7695433.1"/>
    </source>
</evidence>